<dbReference type="PANTHER" id="PTHR23028:SF53">
    <property type="entry name" value="ACYL_TRANSF_3 DOMAIN-CONTAINING PROTEIN"/>
    <property type="match status" value="1"/>
</dbReference>
<feature type="transmembrane region" description="Helical" evidence="2">
    <location>
        <begin position="44"/>
        <end position="65"/>
    </location>
</feature>
<accession>A0A7W9M2F1</accession>
<feature type="domain" description="Acyltransferase 3" evidence="3">
    <location>
        <begin position="8"/>
        <end position="316"/>
    </location>
</feature>
<feature type="compositionally biased region" description="Polar residues" evidence="1">
    <location>
        <begin position="342"/>
        <end position="362"/>
    </location>
</feature>
<evidence type="ECO:0000256" key="2">
    <source>
        <dbReference type="SAM" id="Phobius"/>
    </source>
</evidence>
<evidence type="ECO:0000259" key="3">
    <source>
        <dbReference type="Pfam" id="PF01757"/>
    </source>
</evidence>
<evidence type="ECO:0000256" key="1">
    <source>
        <dbReference type="SAM" id="MobiDB-lite"/>
    </source>
</evidence>
<reference evidence="4 5" key="1">
    <citation type="submission" date="2020-08" db="EMBL/GenBank/DDBJ databases">
        <title>Sequencing the genomes of 1000 actinobacteria strains.</title>
        <authorList>
            <person name="Klenk H.-P."/>
        </authorList>
    </citation>
    <scope>NUCLEOTIDE SEQUENCE [LARGE SCALE GENOMIC DNA]</scope>
    <source>
        <strain evidence="4 5">DSM 45486</strain>
    </source>
</reference>
<dbReference type="GO" id="GO:0000271">
    <property type="term" value="P:polysaccharide biosynthetic process"/>
    <property type="evidence" value="ECO:0007669"/>
    <property type="project" value="TreeGrafter"/>
</dbReference>
<dbReference type="PANTHER" id="PTHR23028">
    <property type="entry name" value="ACETYLTRANSFERASE"/>
    <property type="match status" value="1"/>
</dbReference>
<feature type="transmembrane region" description="Helical" evidence="2">
    <location>
        <begin position="77"/>
        <end position="99"/>
    </location>
</feature>
<keyword evidence="5" id="KW-1185">Reference proteome</keyword>
<name>A0A7W9M2F1_9PSEU</name>
<keyword evidence="2" id="KW-0812">Transmembrane</keyword>
<dbReference type="InterPro" id="IPR050879">
    <property type="entry name" value="Acyltransferase_3"/>
</dbReference>
<dbReference type="AlphaFoldDB" id="A0A7W9M2F1"/>
<organism evidence="4 5">
    <name type="scientific">Saccharothrix ecbatanensis</name>
    <dbReference type="NCBI Taxonomy" id="1105145"/>
    <lineage>
        <taxon>Bacteria</taxon>
        <taxon>Bacillati</taxon>
        <taxon>Actinomycetota</taxon>
        <taxon>Actinomycetes</taxon>
        <taxon>Pseudonocardiales</taxon>
        <taxon>Pseudonocardiaceae</taxon>
        <taxon>Saccharothrix</taxon>
    </lineage>
</organism>
<feature type="region of interest" description="Disordered" evidence="1">
    <location>
        <begin position="326"/>
        <end position="368"/>
    </location>
</feature>
<comment type="caution">
    <text evidence="4">The sequence shown here is derived from an EMBL/GenBank/DDBJ whole genome shotgun (WGS) entry which is preliminary data.</text>
</comment>
<dbReference type="EMBL" id="JACHMO010000001">
    <property type="protein sequence ID" value="MBB5804853.1"/>
    <property type="molecule type" value="Genomic_DNA"/>
</dbReference>
<protein>
    <submittedName>
        <fullName evidence="4">Peptidoglycan/LPS O-acetylase OafA/YrhL</fullName>
    </submittedName>
</protein>
<evidence type="ECO:0000313" key="5">
    <source>
        <dbReference type="Proteomes" id="UP000552097"/>
    </source>
</evidence>
<keyword evidence="2" id="KW-1133">Transmembrane helix</keyword>
<sequence>MPTKRRINWDVLRILAVLCVLLQHATHAGPSVHSELGRPFFVFSLEFGASALVVISAFFACASLAKGEPARFLRNRLARLVPAYVVAATCTYAVLRYLAPAGWSHLEPRDLLFNALMLQNWFPDVRLVDFSYWTLPVQVTGFVAGALLVSRVRGRAVKALLWTLVALPLVTRVWTVEDGVVRTLYDGLGVHRGQLFAIGVGIWLWSKGRLGDRHLFALLTACLLAQTVHSADFESTVGLGVLLIGVCAAAGGRDWDIAPVRLLARPIKWLAGISYGVYLVHQEIGYVVMAKVAAFGPWTELAAFTGTAVVLGWLLTKFVERPAHRALTTSRPDTSRDPASGSPVSGNTVSRDTVSGTTSRTTAGRPAASRPTLVGLLLTARLHSSQSHLGSVGAVPFSRAPLWRPVSHASTSAAAPLTVGDVSLAAVSAQLR</sequence>
<feature type="transmembrane region" description="Helical" evidence="2">
    <location>
        <begin position="156"/>
        <end position="176"/>
    </location>
</feature>
<proteinExistence type="predicted"/>
<dbReference type="Proteomes" id="UP000552097">
    <property type="component" value="Unassembled WGS sequence"/>
</dbReference>
<gene>
    <name evidence="4" type="ORF">F4560_004621</name>
</gene>
<dbReference type="Pfam" id="PF01757">
    <property type="entry name" value="Acyl_transf_3"/>
    <property type="match status" value="1"/>
</dbReference>
<dbReference type="InterPro" id="IPR002656">
    <property type="entry name" value="Acyl_transf_3_dom"/>
</dbReference>
<dbReference type="GO" id="GO:0016747">
    <property type="term" value="F:acyltransferase activity, transferring groups other than amino-acyl groups"/>
    <property type="evidence" value="ECO:0007669"/>
    <property type="project" value="InterPro"/>
</dbReference>
<keyword evidence="2" id="KW-0472">Membrane</keyword>
<feature type="transmembrane region" description="Helical" evidence="2">
    <location>
        <begin position="130"/>
        <end position="149"/>
    </location>
</feature>
<dbReference type="RefSeq" id="WP_312869423.1">
    <property type="nucleotide sequence ID" value="NZ_JACHMO010000001.1"/>
</dbReference>
<evidence type="ECO:0000313" key="4">
    <source>
        <dbReference type="EMBL" id="MBB5804853.1"/>
    </source>
</evidence>
<dbReference type="GO" id="GO:0016020">
    <property type="term" value="C:membrane"/>
    <property type="evidence" value="ECO:0007669"/>
    <property type="project" value="TreeGrafter"/>
</dbReference>